<evidence type="ECO:0000313" key="2">
    <source>
        <dbReference type="Proteomes" id="UP000249304"/>
    </source>
</evidence>
<protein>
    <recommendedName>
        <fullName evidence="3">YcaO domain-containing protein</fullName>
    </recommendedName>
</protein>
<reference evidence="1 2" key="1">
    <citation type="submission" date="2018-01" db="EMBL/GenBank/DDBJ databases">
        <title>Draft genome sequence of Nonomuraea sp. KC333.</title>
        <authorList>
            <person name="Sahin N."/>
            <person name="Saygin H."/>
            <person name="Ay H."/>
        </authorList>
    </citation>
    <scope>NUCLEOTIDE SEQUENCE [LARGE SCALE GENOMIC DNA]</scope>
    <source>
        <strain evidence="1 2">KC333</strain>
    </source>
</reference>
<evidence type="ECO:0000313" key="1">
    <source>
        <dbReference type="EMBL" id="PZG20521.1"/>
    </source>
</evidence>
<gene>
    <name evidence="1" type="ORF">C1J01_09260</name>
</gene>
<proteinExistence type="predicted"/>
<organism evidence="1 2">
    <name type="scientific">Nonomuraea aridisoli</name>
    <dbReference type="NCBI Taxonomy" id="2070368"/>
    <lineage>
        <taxon>Bacteria</taxon>
        <taxon>Bacillati</taxon>
        <taxon>Actinomycetota</taxon>
        <taxon>Actinomycetes</taxon>
        <taxon>Streptosporangiales</taxon>
        <taxon>Streptosporangiaceae</taxon>
        <taxon>Nonomuraea</taxon>
    </lineage>
</organism>
<sequence length="673" mass="69622">MAALNLLLRPDAHYAEVDGGVYVISHQGETFISGGSLHRWLDRLAPLLDGTRTLDRLTEGLPADRAAFVARLVGTLTERGLVREVGPAEPDTLTDAEREEHRDLLSYLGYFHDSPGRVLEDVRDVPAVIVGSGPLVAETSRACAAAGLRNVAANGDADGDVNGDVNGDVDGDANGARIVIHVAERARPERAAELERACAASGVLLTQVMPAGDGIWWQPAARGGCWASAWRRHHALIGPAPDRAGPALDPVVVRVVANQVAHDLFRLLAGLRAEDAPRIVVLDPRTLAATTHQVVAHPYELPAAPSDEAAFLERIGELRAAPALSEAEFSRRAKGLMDAEVGLFAEIDEGDLAQLPLHVTSTSVSDPCGRLGAAPRPVVTGAGLTFEEARYRAALAALACAGALTLDERRLVDGQVRAYDLVDRTSCLLPAETVFGGPPNAATMQGAPPHIGAVPDAPPDAGAVPGVPPDAVAGGGPGGDAVAGASAGVGFRVPVGTAAAYSWEEAVAEGLVAQAAALALDAVERAARPYGRANPAGAPAYHLSMIEALGEELTVHDVTGPLGVPTVVGMLSGGAVAYGAALTMDGAVAACLRDLLLIRQAQLNDQPVYAPPPCRPVPPALRGDHEAAARPEMDVDGLAAAMAAAGHRPLVVPLDHDPAVHAVLPFVVRVVCR</sequence>
<comment type="caution">
    <text evidence="1">The sequence shown here is derived from an EMBL/GenBank/DDBJ whole genome shotgun (WGS) entry which is preliminary data.</text>
</comment>
<dbReference type="OrthoDB" id="4219774at2"/>
<evidence type="ECO:0008006" key="3">
    <source>
        <dbReference type="Google" id="ProtNLM"/>
    </source>
</evidence>
<accession>A0A2W2EDB0</accession>
<name>A0A2W2EDB0_9ACTN</name>
<keyword evidence="2" id="KW-1185">Reference proteome</keyword>
<dbReference type="EMBL" id="POUD01000025">
    <property type="protein sequence ID" value="PZG20521.1"/>
    <property type="molecule type" value="Genomic_DNA"/>
</dbReference>
<dbReference type="Gene3D" id="3.90.930.60">
    <property type="match status" value="1"/>
</dbReference>
<dbReference type="Proteomes" id="UP000249304">
    <property type="component" value="Unassembled WGS sequence"/>
</dbReference>
<dbReference type="RefSeq" id="WP_111178111.1">
    <property type="nucleotide sequence ID" value="NZ_POUD01000025.1"/>
</dbReference>
<dbReference type="AlphaFoldDB" id="A0A2W2EDB0"/>
<dbReference type="Gene3D" id="3.40.50.720">
    <property type="entry name" value="NAD(P)-binding Rossmann-like Domain"/>
    <property type="match status" value="1"/>
</dbReference>